<feature type="domain" description="Thioredoxin" evidence="5">
    <location>
        <begin position="4"/>
        <end position="155"/>
    </location>
</feature>
<dbReference type="InterPro" id="IPR013766">
    <property type="entry name" value="Thioredoxin_domain"/>
</dbReference>
<keyword evidence="1" id="KW-0575">Peroxidase</keyword>
<keyword evidence="7" id="KW-1185">Reference proteome</keyword>
<keyword evidence="3" id="KW-0560">Oxidoreductase</keyword>
<dbReference type="SUPFAM" id="SSF52833">
    <property type="entry name" value="Thioredoxin-like"/>
    <property type="match status" value="1"/>
</dbReference>
<organism evidence="6 7">
    <name type="scientific">Agromyces salentinus</name>
    <dbReference type="NCBI Taxonomy" id="269421"/>
    <lineage>
        <taxon>Bacteria</taxon>
        <taxon>Bacillati</taxon>
        <taxon>Actinomycetota</taxon>
        <taxon>Actinomycetes</taxon>
        <taxon>Micrococcales</taxon>
        <taxon>Microbacteriaceae</taxon>
        <taxon>Agromyces</taxon>
    </lineage>
</organism>
<dbReference type="PIRSF" id="PIRSF000239">
    <property type="entry name" value="AHPC"/>
    <property type="match status" value="1"/>
</dbReference>
<sequence>MTILPHGTRAPRFELQDQHGRTVALDDFRGSAPVVLVFFPLAFSRTCEGELAALRDASDLFAAFGAQVLCVSVDSKFALRAWAEEQGYAFPLLADFWPHGEVAAAYGAFLEQRGHAARATFVIDDAGTIRASFATGPGESRSIAQYRLALEALPQA</sequence>
<accession>A0ABN2MTE5</accession>
<dbReference type="Proteomes" id="UP001501746">
    <property type="component" value="Unassembled WGS sequence"/>
</dbReference>
<dbReference type="Gene3D" id="3.40.30.10">
    <property type="entry name" value="Glutaredoxin"/>
    <property type="match status" value="1"/>
</dbReference>
<proteinExistence type="predicted"/>
<evidence type="ECO:0000313" key="6">
    <source>
        <dbReference type="EMBL" id="GAA1834830.1"/>
    </source>
</evidence>
<dbReference type="Pfam" id="PF00578">
    <property type="entry name" value="AhpC-TSA"/>
    <property type="match status" value="1"/>
</dbReference>
<name>A0ABN2MTE5_9MICO</name>
<dbReference type="InterPro" id="IPR024706">
    <property type="entry name" value="Peroxiredoxin_AhpC-typ"/>
</dbReference>
<keyword evidence="2" id="KW-0049">Antioxidant</keyword>
<dbReference type="InterPro" id="IPR036249">
    <property type="entry name" value="Thioredoxin-like_sf"/>
</dbReference>
<dbReference type="PANTHER" id="PTHR43110:SF1">
    <property type="entry name" value="THIOL PEROXIDASE"/>
    <property type="match status" value="1"/>
</dbReference>
<evidence type="ECO:0000256" key="3">
    <source>
        <dbReference type="ARBA" id="ARBA00023002"/>
    </source>
</evidence>
<protein>
    <submittedName>
        <fullName evidence="6">Peroxiredoxin</fullName>
    </submittedName>
</protein>
<dbReference type="RefSeq" id="WP_157426247.1">
    <property type="nucleotide sequence ID" value="NZ_BAAANK010000005.1"/>
</dbReference>
<dbReference type="PROSITE" id="PS51352">
    <property type="entry name" value="THIOREDOXIN_2"/>
    <property type="match status" value="1"/>
</dbReference>
<evidence type="ECO:0000256" key="4">
    <source>
        <dbReference type="ARBA" id="ARBA00023284"/>
    </source>
</evidence>
<dbReference type="PANTHER" id="PTHR43110">
    <property type="entry name" value="THIOL PEROXIDASE"/>
    <property type="match status" value="1"/>
</dbReference>
<gene>
    <name evidence="6" type="ORF">GCM10009750_18970</name>
</gene>
<dbReference type="InterPro" id="IPR050455">
    <property type="entry name" value="Tpx_Peroxidase_subfamily"/>
</dbReference>
<reference evidence="6 7" key="1">
    <citation type="journal article" date="2019" name="Int. J. Syst. Evol. Microbiol.">
        <title>The Global Catalogue of Microorganisms (GCM) 10K type strain sequencing project: providing services to taxonomists for standard genome sequencing and annotation.</title>
        <authorList>
            <consortium name="The Broad Institute Genomics Platform"/>
            <consortium name="The Broad Institute Genome Sequencing Center for Infectious Disease"/>
            <person name="Wu L."/>
            <person name="Ma J."/>
        </authorList>
    </citation>
    <scope>NUCLEOTIDE SEQUENCE [LARGE SCALE GENOMIC DNA]</scope>
    <source>
        <strain evidence="6 7">JCM 14323</strain>
    </source>
</reference>
<evidence type="ECO:0000256" key="2">
    <source>
        <dbReference type="ARBA" id="ARBA00022862"/>
    </source>
</evidence>
<dbReference type="InterPro" id="IPR000866">
    <property type="entry name" value="AhpC/TSA"/>
</dbReference>
<evidence type="ECO:0000256" key="1">
    <source>
        <dbReference type="ARBA" id="ARBA00022559"/>
    </source>
</evidence>
<keyword evidence="4" id="KW-0676">Redox-active center</keyword>
<comment type="caution">
    <text evidence="6">The sequence shown here is derived from an EMBL/GenBank/DDBJ whole genome shotgun (WGS) entry which is preliminary data.</text>
</comment>
<evidence type="ECO:0000259" key="5">
    <source>
        <dbReference type="PROSITE" id="PS51352"/>
    </source>
</evidence>
<dbReference type="CDD" id="cd03018">
    <property type="entry name" value="PRX_AhpE_like"/>
    <property type="match status" value="1"/>
</dbReference>
<evidence type="ECO:0000313" key="7">
    <source>
        <dbReference type="Proteomes" id="UP001501746"/>
    </source>
</evidence>
<dbReference type="EMBL" id="BAAANK010000005">
    <property type="protein sequence ID" value="GAA1834830.1"/>
    <property type="molecule type" value="Genomic_DNA"/>
</dbReference>